<dbReference type="Gene3D" id="3.10.10.10">
    <property type="entry name" value="HIV Type 1 Reverse Transcriptase, subunit A, domain 1"/>
    <property type="match status" value="1"/>
</dbReference>
<dbReference type="InterPro" id="IPR053134">
    <property type="entry name" value="RNA-dir_DNA_polymerase"/>
</dbReference>
<dbReference type="EMBL" id="BQNB010011990">
    <property type="protein sequence ID" value="GJS97783.1"/>
    <property type="molecule type" value="Genomic_DNA"/>
</dbReference>
<evidence type="ECO:0000259" key="1">
    <source>
        <dbReference type="Pfam" id="PF17919"/>
    </source>
</evidence>
<comment type="caution">
    <text evidence="2">The sequence shown here is derived from an EMBL/GenBank/DDBJ whole genome shotgun (WGS) entry which is preliminary data.</text>
</comment>
<protein>
    <submittedName>
        <fullName evidence="2">Reverse transcriptase domain-containing protein</fullName>
    </submittedName>
</protein>
<name>A0ABQ5A6W9_9ASTR</name>
<keyword evidence="2" id="KW-0808">Transferase</keyword>
<dbReference type="SUPFAM" id="SSF56672">
    <property type="entry name" value="DNA/RNA polymerases"/>
    <property type="match status" value="1"/>
</dbReference>
<dbReference type="InterPro" id="IPR043502">
    <property type="entry name" value="DNA/RNA_pol_sf"/>
</dbReference>
<dbReference type="InterPro" id="IPR041577">
    <property type="entry name" value="RT_RNaseH_2"/>
</dbReference>
<keyword evidence="3" id="KW-1185">Reference proteome</keyword>
<reference evidence="2" key="2">
    <citation type="submission" date="2022-01" db="EMBL/GenBank/DDBJ databases">
        <authorList>
            <person name="Yamashiro T."/>
            <person name="Shiraishi A."/>
            <person name="Satake H."/>
            <person name="Nakayama K."/>
        </authorList>
    </citation>
    <scope>NUCLEOTIDE SEQUENCE</scope>
</reference>
<keyword evidence="2" id="KW-0548">Nucleotidyltransferase</keyword>
<proteinExistence type="predicted"/>
<keyword evidence="2" id="KW-0695">RNA-directed DNA polymerase</keyword>
<dbReference type="GO" id="GO:0003964">
    <property type="term" value="F:RNA-directed DNA polymerase activity"/>
    <property type="evidence" value="ECO:0007669"/>
    <property type="project" value="UniProtKB-KW"/>
</dbReference>
<organism evidence="2 3">
    <name type="scientific">Tanacetum coccineum</name>
    <dbReference type="NCBI Taxonomy" id="301880"/>
    <lineage>
        <taxon>Eukaryota</taxon>
        <taxon>Viridiplantae</taxon>
        <taxon>Streptophyta</taxon>
        <taxon>Embryophyta</taxon>
        <taxon>Tracheophyta</taxon>
        <taxon>Spermatophyta</taxon>
        <taxon>Magnoliopsida</taxon>
        <taxon>eudicotyledons</taxon>
        <taxon>Gunneridae</taxon>
        <taxon>Pentapetalae</taxon>
        <taxon>asterids</taxon>
        <taxon>campanulids</taxon>
        <taxon>Asterales</taxon>
        <taxon>Asteraceae</taxon>
        <taxon>Asteroideae</taxon>
        <taxon>Anthemideae</taxon>
        <taxon>Anthemidinae</taxon>
        <taxon>Tanacetum</taxon>
    </lineage>
</organism>
<dbReference type="PANTHER" id="PTHR24559:SF444">
    <property type="entry name" value="REVERSE TRANSCRIPTASE DOMAIN-CONTAINING PROTEIN"/>
    <property type="match status" value="1"/>
</dbReference>
<dbReference type="PANTHER" id="PTHR24559">
    <property type="entry name" value="TRANSPOSON TY3-I GAG-POL POLYPROTEIN"/>
    <property type="match status" value="1"/>
</dbReference>
<dbReference type="Proteomes" id="UP001151760">
    <property type="component" value="Unassembled WGS sequence"/>
</dbReference>
<feature type="domain" description="Reverse transcriptase/retrotransposon-derived protein RNase H-like" evidence="1">
    <location>
        <begin position="133"/>
        <end position="171"/>
    </location>
</feature>
<gene>
    <name evidence="2" type="ORF">Tco_0804751</name>
</gene>
<evidence type="ECO:0000313" key="3">
    <source>
        <dbReference type="Proteomes" id="UP001151760"/>
    </source>
</evidence>
<accession>A0ABQ5A6W9</accession>
<reference evidence="2" key="1">
    <citation type="journal article" date="2022" name="Int. J. Mol. Sci.">
        <title>Draft Genome of Tanacetum Coccineum: Genomic Comparison of Closely Related Tanacetum-Family Plants.</title>
        <authorList>
            <person name="Yamashiro T."/>
            <person name="Shiraishi A."/>
            <person name="Nakayama K."/>
            <person name="Satake H."/>
        </authorList>
    </citation>
    <scope>NUCLEOTIDE SEQUENCE</scope>
</reference>
<dbReference type="Pfam" id="PF17919">
    <property type="entry name" value="RT_RNaseH_2"/>
    <property type="match status" value="1"/>
</dbReference>
<evidence type="ECO:0000313" key="2">
    <source>
        <dbReference type="EMBL" id="GJS97783.1"/>
    </source>
</evidence>
<sequence>MRGQRSTIPDAEHNQGPNVGLYEYHHLDKVELELSYPGFALVARSTIPLAPSELKELPDQLKELLEKGFILLSSSPWGAPMLLVKKKDGSFRMCIDYRELNKLTCQDRYPPSSISRGLTTCVDHIKKNKKYEWGTEEDEAFQTLKKKLCSAPILALPEGAENFVVYCDASHKDFMELFWIVEEK</sequence>